<dbReference type="RefSeq" id="WP_320689922.1">
    <property type="nucleotide sequence ID" value="NZ_JAXBLV010000250.1"/>
</dbReference>
<dbReference type="EMBL" id="JAXBLV010000250">
    <property type="protein sequence ID" value="MDY3563783.1"/>
    <property type="molecule type" value="Genomic_DNA"/>
</dbReference>
<gene>
    <name evidence="1" type="ORF">R5W23_005405</name>
</gene>
<evidence type="ECO:0000313" key="1">
    <source>
        <dbReference type="EMBL" id="MDY3563783.1"/>
    </source>
</evidence>
<name>A0ABU5F9L2_9BACT</name>
<comment type="caution">
    <text evidence="1">The sequence shown here is derived from an EMBL/GenBank/DDBJ whole genome shotgun (WGS) entry which is preliminary data.</text>
</comment>
<accession>A0ABU5F9L2</accession>
<keyword evidence="2" id="KW-1185">Reference proteome</keyword>
<reference evidence="2" key="1">
    <citation type="journal article" date="2023" name="Mar. Drugs">
        <title>Gemmata algarum, a Novel Planctomycete Isolated from an Algal Mat, Displays Antimicrobial Activity.</title>
        <authorList>
            <person name="Kumar G."/>
            <person name="Kallscheuer N."/>
            <person name="Kashif M."/>
            <person name="Ahamad S."/>
            <person name="Jagadeeshwari U."/>
            <person name="Pannikurungottu S."/>
            <person name="Haufschild T."/>
            <person name="Kabuu M."/>
            <person name="Sasikala C."/>
            <person name="Jogler C."/>
            <person name="Ramana C."/>
        </authorList>
    </citation>
    <scope>NUCLEOTIDE SEQUENCE [LARGE SCALE GENOMIC DNA]</scope>
    <source>
        <strain evidence="2">JC673</strain>
    </source>
</reference>
<protein>
    <submittedName>
        <fullName evidence="1">Uncharacterized protein</fullName>
    </submittedName>
</protein>
<sequence length="171" mass="18762">MPATLIPALAANKHSFTHDRGVEATTATQASQHAHASYPAVLRYDRRDRQAYVLTTDPDRGGQVADLAAAYGLSVQTLFPKDGLPSEAAVLFVALDELLLDAHGRRRYLGEFRQLELPYPVVVLSYDFQLEPVTTERPGLILTARLGDQIFSALDYRRVALCGQAELEPAA</sequence>
<evidence type="ECO:0000313" key="2">
    <source>
        <dbReference type="Proteomes" id="UP001272242"/>
    </source>
</evidence>
<organism evidence="1 2">
    <name type="scientific">Gemmata algarum</name>
    <dbReference type="NCBI Taxonomy" id="2975278"/>
    <lineage>
        <taxon>Bacteria</taxon>
        <taxon>Pseudomonadati</taxon>
        <taxon>Planctomycetota</taxon>
        <taxon>Planctomycetia</taxon>
        <taxon>Gemmatales</taxon>
        <taxon>Gemmataceae</taxon>
        <taxon>Gemmata</taxon>
    </lineage>
</organism>
<proteinExistence type="predicted"/>
<dbReference type="Proteomes" id="UP001272242">
    <property type="component" value="Unassembled WGS sequence"/>
</dbReference>